<accession>A0A7C8MEN1</accession>
<name>A0A7C8MEN1_9PLEO</name>
<protein>
    <submittedName>
        <fullName evidence="1">Uncharacterized protein</fullName>
    </submittedName>
</protein>
<gene>
    <name evidence="1" type="ORF">BDV95DRAFT_618837</name>
</gene>
<dbReference type="EMBL" id="JAADJZ010000011">
    <property type="protein sequence ID" value="KAF2871422.1"/>
    <property type="molecule type" value="Genomic_DNA"/>
</dbReference>
<dbReference type="AlphaFoldDB" id="A0A7C8MEN1"/>
<sequence>MALPLFCIADEAKPFIHKILAVNKQDEESCKTFFLVESQDFPKHNRAFKESLKANEDFETEFVGASEQECRNWAREHQKHGEFIEHNIVAIADSRTAKDSTISLPVYKEHDQCKFEGYGILPPTPNAWYDWRVNAQGAAKVLIHLRYGPMETGWPTYFARKAELTDEDGVFDVTKADRVVCDQDTEICIYSRND</sequence>
<evidence type="ECO:0000313" key="1">
    <source>
        <dbReference type="EMBL" id="KAF2871422.1"/>
    </source>
</evidence>
<organism evidence="1 2">
    <name type="scientific">Massariosphaeria phaeospora</name>
    <dbReference type="NCBI Taxonomy" id="100035"/>
    <lineage>
        <taxon>Eukaryota</taxon>
        <taxon>Fungi</taxon>
        <taxon>Dikarya</taxon>
        <taxon>Ascomycota</taxon>
        <taxon>Pezizomycotina</taxon>
        <taxon>Dothideomycetes</taxon>
        <taxon>Pleosporomycetidae</taxon>
        <taxon>Pleosporales</taxon>
        <taxon>Pleosporales incertae sedis</taxon>
        <taxon>Massariosphaeria</taxon>
    </lineage>
</organism>
<keyword evidence="2" id="KW-1185">Reference proteome</keyword>
<reference evidence="1 2" key="1">
    <citation type="submission" date="2020-01" db="EMBL/GenBank/DDBJ databases">
        <authorList>
            <consortium name="DOE Joint Genome Institute"/>
            <person name="Haridas S."/>
            <person name="Albert R."/>
            <person name="Binder M."/>
            <person name="Bloem J."/>
            <person name="Labutti K."/>
            <person name="Salamov A."/>
            <person name="Andreopoulos B."/>
            <person name="Baker S.E."/>
            <person name="Barry K."/>
            <person name="Bills G."/>
            <person name="Bluhm B.H."/>
            <person name="Cannon C."/>
            <person name="Castanera R."/>
            <person name="Culley D.E."/>
            <person name="Daum C."/>
            <person name="Ezra D."/>
            <person name="Gonzalez J.B."/>
            <person name="Henrissat B."/>
            <person name="Kuo A."/>
            <person name="Liang C."/>
            <person name="Lipzen A."/>
            <person name="Lutzoni F."/>
            <person name="Magnuson J."/>
            <person name="Mondo S."/>
            <person name="Nolan M."/>
            <person name="Ohm R."/>
            <person name="Pangilinan J."/>
            <person name="Park H.-J.H."/>
            <person name="Ramirez L."/>
            <person name="Alfaro M."/>
            <person name="Sun H."/>
            <person name="Tritt A."/>
            <person name="Yoshinaga Y."/>
            <person name="Zwiers L.-H.L."/>
            <person name="Turgeon B.G."/>
            <person name="Goodwin S.B."/>
            <person name="Spatafora J.W."/>
            <person name="Crous P.W."/>
            <person name="Grigoriev I.V."/>
        </authorList>
    </citation>
    <scope>NUCLEOTIDE SEQUENCE [LARGE SCALE GENOMIC DNA]</scope>
    <source>
        <strain evidence="1 2">CBS 611.86</strain>
    </source>
</reference>
<dbReference type="OrthoDB" id="4456803at2759"/>
<comment type="caution">
    <text evidence="1">The sequence shown here is derived from an EMBL/GenBank/DDBJ whole genome shotgun (WGS) entry which is preliminary data.</text>
</comment>
<evidence type="ECO:0000313" key="2">
    <source>
        <dbReference type="Proteomes" id="UP000481861"/>
    </source>
</evidence>
<proteinExistence type="predicted"/>
<dbReference type="Proteomes" id="UP000481861">
    <property type="component" value="Unassembled WGS sequence"/>
</dbReference>